<accession>A0ABY6IUR6</accession>
<evidence type="ECO:0000313" key="1">
    <source>
        <dbReference type="EMBL" id="UYQ91103.1"/>
    </source>
</evidence>
<dbReference type="Proteomes" id="UP001162741">
    <property type="component" value="Chromosome"/>
</dbReference>
<dbReference type="EMBL" id="CP107006">
    <property type="protein sequence ID" value="UYQ91103.1"/>
    <property type="molecule type" value="Genomic_DNA"/>
</dbReference>
<evidence type="ECO:0008006" key="3">
    <source>
        <dbReference type="Google" id="ProtNLM"/>
    </source>
</evidence>
<organism evidence="1 2">
    <name type="scientific">Chitinophaga horti</name>
    <dbReference type="NCBI Taxonomy" id="2920382"/>
    <lineage>
        <taxon>Bacteria</taxon>
        <taxon>Pseudomonadati</taxon>
        <taxon>Bacteroidota</taxon>
        <taxon>Chitinophagia</taxon>
        <taxon>Chitinophagales</taxon>
        <taxon>Chitinophagaceae</taxon>
        <taxon>Chitinophaga</taxon>
    </lineage>
</organism>
<gene>
    <name evidence="1" type="ORF">MKQ68_13470</name>
</gene>
<reference evidence="1" key="1">
    <citation type="submission" date="2022-10" db="EMBL/GenBank/DDBJ databases">
        <title>Chitinophaga sp. nov., isolated from soil.</title>
        <authorList>
            <person name="Jeon C.O."/>
        </authorList>
    </citation>
    <scope>NUCLEOTIDE SEQUENCE</scope>
    <source>
        <strain evidence="1">R8</strain>
    </source>
</reference>
<proteinExistence type="predicted"/>
<protein>
    <recommendedName>
        <fullName evidence="3">Circularly permuted type 2 ATP-grasp protein</fullName>
    </recommendedName>
</protein>
<name>A0ABY6IUR6_9BACT</name>
<sequence length="398" mass="45770">MVPAIRLKYNNTFTDGQYRQFLQQLAVKQGTEAPPFRVAETPVFVPKALGDKLLQAGEDVINTILQPDFKTRTEKSIPKHLHVPGENAHSHFLIVDFGICLDENGELTPRLIELQGFPSLFAYQELMAQAYRDHFYVPEAYHNFFNGFDRNTYFNFLRDIIVGPYDPQHVILLEVLPHQQKTRVDFYYTGEQLGIPVVCVTELIHEGKKLFYLRDGVKTSVKRIYNRVIFEDLERYKEQLGPMGHLFHELDVEWIPHPNWFYRISKYTLPMINSAYAPKSWFLHELPVLPKDLDQYVLKPLFSFAGSGVKIDVTPADIDAVKDPENWILQQKVHYAPVVQTPEGNAICEIRLMYGWPEGAARPVLMHNLARLSKGRMIGVGFNDGQTWVGGSCAFFEP</sequence>
<dbReference type="RefSeq" id="WP_264279582.1">
    <property type="nucleotide sequence ID" value="NZ_CP107006.1"/>
</dbReference>
<evidence type="ECO:0000313" key="2">
    <source>
        <dbReference type="Proteomes" id="UP001162741"/>
    </source>
</evidence>
<keyword evidence="2" id="KW-1185">Reference proteome</keyword>